<protein>
    <submittedName>
        <fullName evidence="3">Uncharacterized protein</fullName>
    </submittedName>
</protein>
<dbReference type="EMBL" id="JAFCJH010000088">
    <property type="protein sequence ID" value="MBR0801557.1"/>
    <property type="molecule type" value="Genomic_DNA"/>
</dbReference>
<gene>
    <name evidence="3" type="ORF">JQ615_40100</name>
</gene>
<dbReference type="RefSeq" id="WP_212495532.1">
    <property type="nucleotide sequence ID" value="NZ_JAFCJH010000088.1"/>
</dbReference>
<evidence type="ECO:0000313" key="3">
    <source>
        <dbReference type="EMBL" id="MBR0801557.1"/>
    </source>
</evidence>
<feature type="region of interest" description="Disordered" evidence="1">
    <location>
        <begin position="1"/>
        <end position="24"/>
    </location>
</feature>
<evidence type="ECO:0000256" key="2">
    <source>
        <dbReference type="SAM" id="Phobius"/>
    </source>
</evidence>
<sequence length="98" mass="10318">MKLSSFVAEAEAEVDPDDDPTPESARVAIVGEPENEFDELASVHPEETPMAVEEFTTTMLTARLFAAVAGIAGQVTGFAVLVLDEMAPIGLLATTPLN</sequence>
<keyword evidence="2" id="KW-1133">Transmembrane helix</keyword>
<dbReference type="Proteomes" id="UP001315278">
    <property type="component" value="Unassembled WGS sequence"/>
</dbReference>
<feature type="compositionally biased region" description="Acidic residues" evidence="1">
    <location>
        <begin position="10"/>
        <end position="21"/>
    </location>
</feature>
<keyword evidence="2" id="KW-0812">Transmembrane</keyword>
<proteinExistence type="predicted"/>
<accession>A0ABS5FXN9</accession>
<reference evidence="4" key="1">
    <citation type="journal article" date="2021" name="ISME J.">
        <title>Evolutionary origin and ecological implication of a unique nif island in free-living Bradyrhizobium lineages.</title>
        <authorList>
            <person name="Tao J."/>
        </authorList>
    </citation>
    <scope>NUCLEOTIDE SEQUENCE [LARGE SCALE GENOMIC DNA]</scope>
    <source>
        <strain evidence="4">SZCCT0434</strain>
    </source>
</reference>
<feature type="transmembrane region" description="Helical" evidence="2">
    <location>
        <begin position="64"/>
        <end position="83"/>
    </location>
</feature>
<keyword evidence="4" id="KW-1185">Reference proteome</keyword>
<name>A0ABS5FXN9_9BRAD</name>
<comment type="caution">
    <text evidence="3">The sequence shown here is derived from an EMBL/GenBank/DDBJ whole genome shotgun (WGS) entry which is preliminary data.</text>
</comment>
<organism evidence="3 4">
    <name type="scientific">Bradyrhizobium jicamae</name>
    <dbReference type="NCBI Taxonomy" id="280332"/>
    <lineage>
        <taxon>Bacteria</taxon>
        <taxon>Pseudomonadati</taxon>
        <taxon>Pseudomonadota</taxon>
        <taxon>Alphaproteobacteria</taxon>
        <taxon>Hyphomicrobiales</taxon>
        <taxon>Nitrobacteraceae</taxon>
        <taxon>Bradyrhizobium</taxon>
    </lineage>
</organism>
<keyword evidence="2" id="KW-0472">Membrane</keyword>
<evidence type="ECO:0000256" key="1">
    <source>
        <dbReference type="SAM" id="MobiDB-lite"/>
    </source>
</evidence>
<evidence type="ECO:0000313" key="4">
    <source>
        <dbReference type="Proteomes" id="UP001315278"/>
    </source>
</evidence>